<dbReference type="EMBL" id="AHHD01000699">
    <property type="protein sequence ID" value="EKG09384.1"/>
    <property type="molecule type" value="Genomic_DNA"/>
</dbReference>
<dbReference type="OrthoDB" id="5426911at2759"/>
<feature type="region of interest" description="Disordered" evidence="1">
    <location>
        <begin position="1"/>
        <end position="52"/>
    </location>
</feature>
<dbReference type="eggNOG" id="ENOG502SQRC">
    <property type="taxonomic scope" value="Eukaryota"/>
</dbReference>
<comment type="caution">
    <text evidence="2">The sequence shown here is derived from an EMBL/GenBank/DDBJ whole genome shotgun (WGS) entry which is preliminary data.</text>
</comment>
<accession>K2RH12</accession>
<feature type="compositionally biased region" description="Low complexity" evidence="1">
    <location>
        <begin position="18"/>
        <end position="40"/>
    </location>
</feature>
<protein>
    <submittedName>
        <fullName evidence="2">Uncharacterized protein</fullName>
    </submittedName>
</protein>
<gene>
    <name evidence="2" type="ORF">MPH_13590</name>
</gene>
<dbReference type="InParanoid" id="K2RH12"/>
<dbReference type="HOGENOM" id="CLU_046320_0_0_1"/>
<dbReference type="AlphaFoldDB" id="K2RH12"/>
<proteinExistence type="predicted"/>
<dbReference type="VEuPathDB" id="FungiDB:MPH_13590"/>
<name>K2RH12_MACPH</name>
<evidence type="ECO:0000313" key="2">
    <source>
        <dbReference type="EMBL" id="EKG09384.1"/>
    </source>
</evidence>
<dbReference type="Proteomes" id="UP000007129">
    <property type="component" value="Unassembled WGS sequence"/>
</dbReference>
<organism evidence="2 3">
    <name type="scientific">Macrophomina phaseolina (strain MS6)</name>
    <name type="common">Charcoal rot fungus</name>
    <dbReference type="NCBI Taxonomy" id="1126212"/>
    <lineage>
        <taxon>Eukaryota</taxon>
        <taxon>Fungi</taxon>
        <taxon>Dikarya</taxon>
        <taxon>Ascomycota</taxon>
        <taxon>Pezizomycotina</taxon>
        <taxon>Dothideomycetes</taxon>
        <taxon>Dothideomycetes incertae sedis</taxon>
        <taxon>Botryosphaeriales</taxon>
        <taxon>Botryosphaeriaceae</taxon>
        <taxon>Macrophomina</taxon>
    </lineage>
</organism>
<sequence>MAATRTPSSKLPVRVADSGLGSSGTHTPTSSSVTGSVSRSRSSRAKTSDPDFRTRVLHPRGITIDPDSSPVLKPWFHFRTPAPPSQGLSHFYRSLPGLKDTTVWLEGDEAFIDKVLREYRAMRELEENEAEYAAYAMEALLRREPRGPCLADSRPWWCVRKIEFATKPDEKLWQAPPVVDSRKSTKEFQFNLRPDCSYWISLQAFNPGYRTLVKTFASVRQNRILCPYLTIEFKKSEKTLSEAVSQVAASSAIALYNRYKLKAGRIKDTTSSWTPEHIAPLRHYGLIIAGRAYQFWCTEPVLDANQSWAGCRMFPLFESDCEERENIRHFIDWINEVHRWGLTVHGPSCEDDIKHRIHRLGGGARTSLIGQDDVFEEGIV</sequence>
<reference evidence="2 3" key="1">
    <citation type="journal article" date="2012" name="BMC Genomics">
        <title>Tools to kill: Genome of one of the most destructive plant pathogenic fungi Macrophomina phaseolina.</title>
        <authorList>
            <person name="Islam M.S."/>
            <person name="Haque M.S."/>
            <person name="Islam M.M."/>
            <person name="Emdad E.M."/>
            <person name="Halim A."/>
            <person name="Hossen Q.M.M."/>
            <person name="Hossain M.Z."/>
            <person name="Ahmed B."/>
            <person name="Rahim S."/>
            <person name="Rahman M.S."/>
            <person name="Alam M.M."/>
            <person name="Hou S."/>
            <person name="Wan X."/>
            <person name="Saito J.A."/>
            <person name="Alam M."/>
        </authorList>
    </citation>
    <scope>NUCLEOTIDE SEQUENCE [LARGE SCALE GENOMIC DNA]</scope>
    <source>
        <strain evidence="2 3">MS6</strain>
    </source>
</reference>
<evidence type="ECO:0000313" key="3">
    <source>
        <dbReference type="Proteomes" id="UP000007129"/>
    </source>
</evidence>
<evidence type="ECO:0000256" key="1">
    <source>
        <dbReference type="SAM" id="MobiDB-lite"/>
    </source>
</evidence>